<feature type="signal peptide" evidence="1">
    <location>
        <begin position="1"/>
        <end position="17"/>
    </location>
</feature>
<dbReference type="InterPro" id="IPR002828">
    <property type="entry name" value="SurE-like_Pase/nucleotidase"/>
</dbReference>
<evidence type="ECO:0000256" key="1">
    <source>
        <dbReference type="SAM" id="SignalP"/>
    </source>
</evidence>
<dbReference type="SUPFAM" id="SSF64167">
    <property type="entry name" value="SurE-like"/>
    <property type="match status" value="1"/>
</dbReference>
<dbReference type="Pfam" id="PF01975">
    <property type="entry name" value="SurE"/>
    <property type="match status" value="1"/>
</dbReference>
<organism evidence="3 4">
    <name type="scientific">Candida tropicalis (strain ATCC MYA-3404 / T1)</name>
    <name type="common">Yeast</name>
    <dbReference type="NCBI Taxonomy" id="294747"/>
    <lineage>
        <taxon>Eukaryota</taxon>
        <taxon>Fungi</taxon>
        <taxon>Dikarya</taxon>
        <taxon>Ascomycota</taxon>
        <taxon>Saccharomycotina</taxon>
        <taxon>Pichiomycetes</taxon>
        <taxon>Debaryomycetaceae</taxon>
        <taxon>Candida/Lodderomyces clade</taxon>
        <taxon>Candida</taxon>
    </lineage>
</organism>
<dbReference type="RefSeq" id="XP_002545302.1">
    <property type="nucleotide sequence ID" value="XM_002545256.1"/>
</dbReference>
<evidence type="ECO:0000313" key="4">
    <source>
        <dbReference type="Proteomes" id="UP000002037"/>
    </source>
</evidence>
<sequence>MKLVVLVVFTIFSTVHSLNILIANTDHWVAKNSRFLKSYLEKHGHQVKLVSSSSSDSNSLPVYSNQLDNYGPYEHLLPVHQSYFQRKQHLTHERPKKVVFERDSHVFQSNQYGQDPLDKDCWYVSSNPFNSLQVALNVILPNYYPSFTPDLVIVGPNEGTQNQYLVDTMLKAVHAKNISGLAVTTEDSHDVYYLDEKYFHVGGSYHHQLKKYNVFTKNIRFVNKQIGKLVKKLAWDQLIGLDVKIPSINFEESHFLTSEHSKLKLKKVHSGNDEAVGYKFEFATETEDSGFVKITDVSMNVEPPLETREQEYFEADTAQQEIINGLLDCNIVVNVKYGEVSNL</sequence>
<reference evidence="3 4" key="1">
    <citation type="journal article" date="2009" name="Nature">
        <title>Evolution of pathogenicity and sexual reproduction in eight Candida genomes.</title>
        <authorList>
            <person name="Butler G."/>
            <person name="Rasmussen M.D."/>
            <person name="Lin M.F."/>
            <person name="Santos M.A."/>
            <person name="Sakthikumar S."/>
            <person name="Munro C.A."/>
            <person name="Rheinbay E."/>
            <person name="Grabherr M."/>
            <person name="Forche A."/>
            <person name="Reedy J.L."/>
            <person name="Agrafioti I."/>
            <person name="Arnaud M.B."/>
            <person name="Bates S."/>
            <person name="Brown A.J."/>
            <person name="Brunke S."/>
            <person name="Costanzo M.C."/>
            <person name="Fitzpatrick D.A."/>
            <person name="de Groot P.W."/>
            <person name="Harris D."/>
            <person name="Hoyer L.L."/>
            <person name="Hube B."/>
            <person name="Klis F.M."/>
            <person name="Kodira C."/>
            <person name="Lennard N."/>
            <person name="Logue M.E."/>
            <person name="Martin R."/>
            <person name="Neiman A.M."/>
            <person name="Nikolaou E."/>
            <person name="Quail M.A."/>
            <person name="Quinn J."/>
            <person name="Santos M.C."/>
            <person name="Schmitzberger F.F."/>
            <person name="Sherlock G."/>
            <person name="Shah P."/>
            <person name="Silverstein K.A."/>
            <person name="Skrzypek M.S."/>
            <person name="Soll D."/>
            <person name="Staggs R."/>
            <person name="Stansfield I."/>
            <person name="Stumpf M.P."/>
            <person name="Sudbery P.E."/>
            <person name="Srikantha T."/>
            <person name="Zeng Q."/>
            <person name="Berman J."/>
            <person name="Berriman M."/>
            <person name="Heitman J."/>
            <person name="Gow N.A."/>
            <person name="Lorenz M.C."/>
            <person name="Birren B.W."/>
            <person name="Kellis M."/>
            <person name="Cuomo C.A."/>
        </authorList>
    </citation>
    <scope>NUCLEOTIDE SEQUENCE [LARGE SCALE GENOMIC DNA]</scope>
    <source>
        <strain evidence="4">ATCC MYA-3404 / T1</strain>
    </source>
</reference>
<accession>C5M1Z4</accession>
<dbReference type="KEGG" id="ctp:CTRG_00083"/>
<dbReference type="EMBL" id="GG692395">
    <property type="protein sequence ID" value="EER35344.1"/>
    <property type="molecule type" value="Genomic_DNA"/>
</dbReference>
<keyword evidence="4" id="KW-1185">Reference proteome</keyword>
<dbReference type="GO" id="GO:0016787">
    <property type="term" value="F:hydrolase activity"/>
    <property type="evidence" value="ECO:0007669"/>
    <property type="project" value="InterPro"/>
</dbReference>
<dbReference type="InterPro" id="IPR036523">
    <property type="entry name" value="SurE-like_sf"/>
</dbReference>
<keyword evidence="1" id="KW-0732">Signal</keyword>
<evidence type="ECO:0000259" key="2">
    <source>
        <dbReference type="Pfam" id="PF01975"/>
    </source>
</evidence>
<gene>
    <name evidence="3" type="ORF">CTRG_00083</name>
</gene>
<dbReference type="eggNOG" id="ENOG502RPXW">
    <property type="taxonomic scope" value="Eukaryota"/>
</dbReference>
<feature type="domain" description="Survival protein SurE-like phosphatase/nucleotidase" evidence="2">
    <location>
        <begin position="20"/>
        <end position="161"/>
    </location>
</feature>
<dbReference type="Gene3D" id="3.40.1210.10">
    <property type="entry name" value="Survival protein SurE-like phosphatase/nucleotidase"/>
    <property type="match status" value="1"/>
</dbReference>
<name>C5M1Z4_CANTT</name>
<proteinExistence type="predicted"/>
<dbReference type="Proteomes" id="UP000002037">
    <property type="component" value="Unassembled WGS sequence"/>
</dbReference>
<feature type="chain" id="PRO_5002955372" description="Survival protein SurE-like phosphatase/nucleotidase domain-containing protein" evidence="1">
    <location>
        <begin position="18"/>
        <end position="343"/>
    </location>
</feature>
<protein>
    <recommendedName>
        <fullName evidence="2">Survival protein SurE-like phosphatase/nucleotidase domain-containing protein</fullName>
    </recommendedName>
</protein>
<dbReference type="AlphaFoldDB" id="C5M1Z4"/>
<dbReference type="OrthoDB" id="4018688at2759"/>
<dbReference type="GeneID" id="8301921"/>
<dbReference type="VEuPathDB" id="FungiDB:CTRG_00083"/>
<evidence type="ECO:0000313" key="3">
    <source>
        <dbReference type="EMBL" id="EER35344.1"/>
    </source>
</evidence>
<dbReference type="HOGENOM" id="CLU_053735_0_0_1"/>